<evidence type="ECO:0000313" key="1">
    <source>
        <dbReference type="EMBL" id="EKC51991.1"/>
    </source>
</evidence>
<organism evidence="1">
    <name type="scientific">human gut metagenome</name>
    <dbReference type="NCBI Taxonomy" id="408170"/>
    <lineage>
        <taxon>unclassified sequences</taxon>
        <taxon>metagenomes</taxon>
        <taxon>organismal metagenomes</taxon>
    </lineage>
</organism>
<reference evidence="1" key="1">
    <citation type="journal article" date="2013" name="Environ. Microbiol.">
        <title>Microbiota from the distal guts of lean and obese adolescents exhibit partial functional redundancy besides clear differences in community structure.</title>
        <authorList>
            <person name="Ferrer M."/>
            <person name="Ruiz A."/>
            <person name="Lanza F."/>
            <person name="Haange S.B."/>
            <person name="Oberbach A."/>
            <person name="Till H."/>
            <person name="Bargiela R."/>
            <person name="Campoy C."/>
            <person name="Segura M.T."/>
            <person name="Richter M."/>
            <person name="von Bergen M."/>
            <person name="Seifert J."/>
            <person name="Suarez A."/>
        </authorList>
    </citation>
    <scope>NUCLEOTIDE SEQUENCE</scope>
</reference>
<proteinExistence type="predicted"/>
<dbReference type="InterPro" id="IPR019044">
    <property type="entry name" value="Restrct_endonuc_II_HindVP"/>
</dbReference>
<comment type="caution">
    <text evidence="1">The sequence shown here is derived from an EMBL/GenBank/DDBJ whole genome shotgun (WGS) entry which is preliminary data.</text>
</comment>
<feature type="non-terminal residue" evidence="1">
    <location>
        <position position="1"/>
    </location>
</feature>
<name>K1SXJ2_9ZZZZ</name>
<accession>K1SXJ2</accession>
<dbReference type="Pfam" id="PF09519">
    <property type="entry name" value="RE_HindVP"/>
    <property type="match status" value="1"/>
</dbReference>
<gene>
    <name evidence="1" type="ORF">OBE_13320</name>
</gene>
<dbReference type="GO" id="GO:0009036">
    <property type="term" value="F:type II site-specific deoxyribonuclease activity"/>
    <property type="evidence" value="ECO:0007669"/>
    <property type="project" value="InterPro"/>
</dbReference>
<dbReference type="GO" id="GO:0003677">
    <property type="term" value="F:DNA binding"/>
    <property type="evidence" value="ECO:0007669"/>
    <property type="project" value="InterPro"/>
</dbReference>
<dbReference type="AlphaFoldDB" id="K1SXJ2"/>
<sequence length="49" mass="5648">VMTCAELTKPRIRKDEIKKIILGGGQNLLSPERRFDAIIYNSPDLFKEE</sequence>
<protein>
    <submittedName>
        <fullName evidence="1">Type II restriction enzyme HgiGI</fullName>
    </submittedName>
</protein>
<dbReference type="EMBL" id="AJWZ01009200">
    <property type="protein sequence ID" value="EKC51991.1"/>
    <property type="molecule type" value="Genomic_DNA"/>
</dbReference>
<dbReference type="GO" id="GO:0009307">
    <property type="term" value="P:DNA restriction-modification system"/>
    <property type="evidence" value="ECO:0007669"/>
    <property type="project" value="InterPro"/>
</dbReference>